<dbReference type="InterPro" id="IPR012902">
    <property type="entry name" value="N_methyl_site"/>
</dbReference>
<comment type="caution">
    <text evidence="2">The sequence shown here is derived from an EMBL/GenBank/DDBJ whole genome shotgun (WGS) entry which is preliminary data.</text>
</comment>
<dbReference type="PROSITE" id="PS00409">
    <property type="entry name" value="PROKAR_NTER_METHYL"/>
    <property type="match status" value="1"/>
</dbReference>
<protein>
    <submittedName>
        <fullName evidence="2">PilW family protein</fullName>
    </submittedName>
</protein>
<proteinExistence type="predicted"/>
<dbReference type="EMBL" id="JBDPZC010000001">
    <property type="protein sequence ID" value="MEO3711877.1"/>
    <property type="molecule type" value="Genomic_DNA"/>
</dbReference>
<feature type="transmembrane region" description="Helical" evidence="1">
    <location>
        <begin position="12"/>
        <end position="34"/>
    </location>
</feature>
<keyword evidence="3" id="KW-1185">Reference proteome</keyword>
<keyword evidence="1" id="KW-0472">Membrane</keyword>
<evidence type="ECO:0000313" key="2">
    <source>
        <dbReference type="EMBL" id="MEO3711877.1"/>
    </source>
</evidence>
<dbReference type="InterPro" id="IPR032092">
    <property type="entry name" value="PilW"/>
</dbReference>
<accession>A0ABV0G9Z2</accession>
<keyword evidence="1" id="KW-1133">Transmembrane helix</keyword>
<sequence>MPRKRGSAGFTLVELMVGVGVGLLSTVVIATILARSEQQKRNTMSGSDAQVSGALALFELEQVVREAGYGLTSDTAGTGCTLTATYAGAVIAGMPADLAPVVITKTADKPDTVRVTKSTPSRFSIPSQVTAPLFNPGGGGTVANTVTVKSNIGIAAGDLLAAVSGPADVKTGVGTCVVFQATDVKDDHLGIGRTVDAAWNALATLPALSLDQYVVNLGGLESSTYTVEPVAAGSPIYALRNSQFTLKDRAVVTRVVQNGVVDLKAFYGVDSDADGIVDKYVSDTPTSVEGWQQVRSVRMALLTRSEQFEKDKVTVSEPLWDVGKVADVPGTEDCGASKCIKLNPKVATDWEHYRYKVFEVVIPIRNQLWRSDLKS</sequence>
<dbReference type="Pfam" id="PF16074">
    <property type="entry name" value="PilW"/>
    <property type="match status" value="1"/>
</dbReference>
<reference evidence="2 3" key="1">
    <citation type="submission" date="2024-05" db="EMBL/GenBank/DDBJ databases">
        <title>Roseateles sp. 2.12 16S ribosomal RNA gene Genome sequencing and assembly.</title>
        <authorList>
            <person name="Woo H."/>
        </authorList>
    </citation>
    <scope>NUCLEOTIDE SEQUENCE [LARGE SCALE GENOMIC DNA]</scope>
    <source>
        <strain evidence="2 3">2.12</strain>
    </source>
</reference>
<name>A0ABV0G9Z2_9BURK</name>
<gene>
    <name evidence="2" type="ORF">ABDJ40_03750</name>
</gene>
<dbReference type="RefSeq" id="WP_347606254.1">
    <property type="nucleotide sequence ID" value="NZ_JBDPZC010000001.1"/>
</dbReference>
<keyword evidence="1" id="KW-0812">Transmembrane</keyword>
<organism evidence="2 3">
    <name type="scientific">Roseateles flavus</name>
    <dbReference type="NCBI Taxonomy" id="3149041"/>
    <lineage>
        <taxon>Bacteria</taxon>
        <taxon>Pseudomonadati</taxon>
        <taxon>Pseudomonadota</taxon>
        <taxon>Betaproteobacteria</taxon>
        <taxon>Burkholderiales</taxon>
        <taxon>Sphaerotilaceae</taxon>
        <taxon>Roseateles</taxon>
    </lineage>
</organism>
<dbReference type="Proteomes" id="UP001462640">
    <property type="component" value="Unassembled WGS sequence"/>
</dbReference>
<evidence type="ECO:0000256" key="1">
    <source>
        <dbReference type="SAM" id="Phobius"/>
    </source>
</evidence>
<evidence type="ECO:0000313" key="3">
    <source>
        <dbReference type="Proteomes" id="UP001462640"/>
    </source>
</evidence>